<dbReference type="Proteomes" id="UP000636800">
    <property type="component" value="Chromosome 12"/>
</dbReference>
<reference evidence="12 13" key="1">
    <citation type="journal article" date="2020" name="Nat. Food">
        <title>A phased Vanilla planifolia genome enables genetic improvement of flavour and production.</title>
        <authorList>
            <person name="Hasing T."/>
            <person name="Tang H."/>
            <person name="Brym M."/>
            <person name="Khazi F."/>
            <person name="Huang T."/>
            <person name="Chambers A.H."/>
        </authorList>
    </citation>
    <scope>NUCLEOTIDE SEQUENCE [LARGE SCALE GENOMIC DNA]</scope>
    <source>
        <tissue evidence="10">Leaf</tissue>
    </source>
</reference>
<dbReference type="InterPro" id="IPR036322">
    <property type="entry name" value="WD40_repeat_dom_sf"/>
</dbReference>
<evidence type="ECO:0000313" key="11">
    <source>
        <dbReference type="EMBL" id="KAG0459488.1"/>
    </source>
</evidence>
<name>A0A835PV03_VANPL</name>
<dbReference type="PROSITE" id="PS50082">
    <property type="entry name" value="WD_REPEATS_2"/>
    <property type="match status" value="1"/>
</dbReference>
<dbReference type="Pfam" id="PF00400">
    <property type="entry name" value="WD40"/>
    <property type="match status" value="2"/>
</dbReference>
<keyword evidence="12" id="KW-1185">Reference proteome</keyword>
<sequence length="380" mass="42050">MNPRTEWAEIKQEGTGLGALGEDSDDESGITSAHGFGDFDGVDVLRSNHELVEKNNVKLLPGLLEYTRMMDANSEEPSNGPINSVEFHRNGQLLLTAGLDKRLRFFQVDGKRNTMVQSIFVEDCPMRKASFLPDGSQVILSGRRKFFYVFDLIKAAVDKVGPLTGREEKSLELFEVSPDSNTIAFVGNEGYILLVSSKTKDLIGSVKMNGTARSLAFADDGRQLLSSGGDGHIYHWDLRTRRCIHKGVDEGCLASTVLCTSHDSRMFAAGSSSGIVNIYKREDFLGGKKKPLKTVENLTTSVHFMKFNHDAQILAICSHMKKDSLKLIHIPSFNVFSNWPPRYGLRYPRCLDYSPGGGFMAIGNAAGKVLLYKLNHYKSA</sequence>
<organism evidence="10 12">
    <name type="scientific">Vanilla planifolia</name>
    <name type="common">Vanilla</name>
    <dbReference type="NCBI Taxonomy" id="51239"/>
    <lineage>
        <taxon>Eukaryota</taxon>
        <taxon>Viridiplantae</taxon>
        <taxon>Streptophyta</taxon>
        <taxon>Embryophyta</taxon>
        <taxon>Tracheophyta</taxon>
        <taxon>Spermatophyta</taxon>
        <taxon>Magnoliopsida</taxon>
        <taxon>Liliopsida</taxon>
        <taxon>Asparagales</taxon>
        <taxon>Orchidaceae</taxon>
        <taxon>Vanilloideae</taxon>
        <taxon>Vanilleae</taxon>
        <taxon>Vanilla</taxon>
    </lineage>
</organism>
<keyword evidence="3" id="KW-0597">Phosphoprotein</keyword>
<evidence type="ECO:0000256" key="4">
    <source>
        <dbReference type="ARBA" id="ARBA00022574"/>
    </source>
</evidence>
<evidence type="ECO:0000313" key="12">
    <source>
        <dbReference type="Proteomes" id="UP000636800"/>
    </source>
</evidence>
<evidence type="ECO:0000256" key="2">
    <source>
        <dbReference type="ARBA" id="ARBA00022552"/>
    </source>
</evidence>
<dbReference type="InterPro" id="IPR045161">
    <property type="entry name" value="Utp18"/>
</dbReference>
<gene>
    <name evidence="11" type="ORF">HPP92_022616</name>
    <name evidence="10" type="ORF">HPP92_022900</name>
</gene>
<comment type="caution">
    <text evidence="10">The sequence shown here is derived from an EMBL/GenBank/DDBJ whole genome shotgun (WGS) entry which is preliminary data.</text>
</comment>
<dbReference type="AlphaFoldDB" id="A0A835PV03"/>
<feature type="repeat" description="WD" evidence="9">
    <location>
        <begin position="214"/>
        <end position="246"/>
    </location>
</feature>
<dbReference type="FunFam" id="2.130.10.10:FF:000121">
    <property type="entry name" value="U3 small nucleolar RNA-associated protein 18 homolog"/>
    <property type="match status" value="1"/>
</dbReference>
<dbReference type="GO" id="GO:0006364">
    <property type="term" value="P:rRNA processing"/>
    <property type="evidence" value="ECO:0007669"/>
    <property type="project" value="UniProtKB-KW"/>
</dbReference>
<dbReference type="OrthoDB" id="1935146at2759"/>
<comment type="subcellular location">
    <subcellularLocation>
        <location evidence="1">Nucleus</location>
        <location evidence="1">Nucleolus</location>
    </subcellularLocation>
</comment>
<accession>A0A835PV03</accession>
<evidence type="ECO:0000313" key="13">
    <source>
        <dbReference type="Proteomes" id="UP000639772"/>
    </source>
</evidence>
<keyword evidence="6" id="KW-0539">Nucleus</keyword>
<evidence type="ECO:0000256" key="3">
    <source>
        <dbReference type="ARBA" id="ARBA00022553"/>
    </source>
</evidence>
<keyword evidence="2" id="KW-0698">rRNA processing</keyword>
<keyword evidence="4 9" id="KW-0853">WD repeat</keyword>
<dbReference type="PANTHER" id="PTHR18359:SF0">
    <property type="entry name" value="U3 SMALL NUCLEOLAR RNA-ASSOCIATED PROTEIN 18 HOMOLOG"/>
    <property type="match status" value="1"/>
</dbReference>
<dbReference type="SUPFAM" id="SSF50978">
    <property type="entry name" value="WD40 repeat-like"/>
    <property type="match status" value="1"/>
</dbReference>
<evidence type="ECO:0000256" key="6">
    <source>
        <dbReference type="ARBA" id="ARBA00023242"/>
    </source>
</evidence>
<evidence type="ECO:0000256" key="5">
    <source>
        <dbReference type="ARBA" id="ARBA00022737"/>
    </source>
</evidence>
<dbReference type="InterPro" id="IPR001680">
    <property type="entry name" value="WD40_rpt"/>
</dbReference>
<evidence type="ECO:0000313" key="10">
    <source>
        <dbReference type="EMBL" id="KAG0457743.1"/>
    </source>
</evidence>
<proteinExistence type="inferred from homology"/>
<dbReference type="Proteomes" id="UP000639772">
    <property type="component" value="Chromosome 12"/>
</dbReference>
<dbReference type="GO" id="GO:0034388">
    <property type="term" value="C:Pwp2p-containing subcomplex of 90S preribosome"/>
    <property type="evidence" value="ECO:0007669"/>
    <property type="project" value="TreeGrafter"/>
</dbReference>
<keyword evidence="5" id="KW-0677">Repeat</keyword>
<comment type="similarity">
    <text evidence="7">Belongs to the WD repeat UTP18 family.</text>
</comment>
<evidence type="ECO:0000256" key="7">
    <source>
        <dbReference type="ARBA" id="ARBA00025767"/>
    </source>
</evidence>
<dbReference type="PANTHER" id="PTHR18359">
    <property type="entry name" value="WD-REPEAT PROTEIN-RELATED"/>
    <property type="match status" value="1"/>
</dbReference>
<dbReference type="Gene3D" id="2.130.10.10">
    <property type="entry name" value="YVTN repeat-like/Quinoprotein amine dehydrogenase"/>
    <property type="match status" value="1"/>
</dbReference>
<dbReference type="EMBL" id="JADCNL010000012">
    <property type="protein sequence ID" value="KAG0457743.1"/>
    <property type="molecule type" value="Genomic_DNA"/>
</dbReference>
<dbReference type="EMBL" id="JADCNM010000012">
    <property type="protein sequence ID" value="KAG0459488.1"/>
    <property type="molecule type" value="Genomic_DNA"/>
</dbReference>
<protein>
    <recommendedName>
        <fullName evidence="8">U3 small nucleolar RNA-associated protein 18 homolog</fullName>
    </recommendedName>
</protein>
<evidence type="ECO:0000256" key="9">
    <source>
        <dbReference type="PROSITE-ProRule" id="PRU00221"/>
    </source>
</evidence>
<dbReference type="SMART" id="SM00320">
    <property type="entry name" value="WD40"/>
    <property type="match status" value="5"/>
</dbReference>
<evidence type="ECO:0000256" key="8">
    <source>
        <dbReference type="ARBA" id="ARBA00074442"/>
    </source>
</evidence>
<dbReference type="InterPro" id="IPR015943">
    <property type="entry name" value="WD40/YVTN_repeat-like_dom_sf"/>
</dbReference>
<dbReference type="GO" id="GO:0032040">
    <property type="term" value="C:small-subunit processome"/>
    <property type="evidence" value="ECO:0007669"/>
    <property type="project" value="TreeGrafter"/>
</dbReference>
<evidence type="ECO:0000256" key="1">
    <source>
        <dbReference type="ARBA" id="ARBA00004604"/>
    </source>
</evidence>